<dbReference type="SUPFAM" id="SSF47384">
    <property type="entry name" value="Homodimeric domain of signal transducing histidine kinase"/>
    <property type="match status" value="1"/>
</dbReference>
<feature type="domain" description="Histidine kinase" evidence="13">
    <location>
        <begin position="435"/>
        <end position="653"/>
    </location>
</feature>
<evidence type="ECO:0000256" key="7">
    <source>
        <dbReference type="ARBA" id="ARBA00022692"/>
    </source>
</evidence>
<dbReference type="InterPro" id="IPR050736">
    <property type="entry name" value="Sensor_HK_Regulatory"/>
</dbReference>
<gene>
    <name evidence="15" type="ORF">SAMN06264365_11810</name>
</gene>
<dbReference type="InterPro" id="IPR029016">
    <property type="entry name" value="GAF-like_dom_sf"/>
</dbReference>
<dbReference type="GO" id="GO:0005509">
    <property type="term" value="F:calcium ion binding"/>
    <property type="evidence" value="ECO:0007669"/>
    <property type="project" value="UniProtKB-ARBA"/>
</dbReference>
<evidence type="ECO:0000256" key="1">
    <source>
        <dbReference type="ARBA" id="ARBA00000085"/>
    </source>
</evidence>
<keyword evidence="5" id="KW-0597">Phosphoprotein</keyword>
<dbReference type="SMART" id="SM00065">
    <property type="entry name" value="GAF"/>
    <property type="match status" value="1"/>
</dbReference>
<keyword evidence="10" id="KW-0902">Two-component regulatory system</keyword>
<dbReference type="Gene3D" id="6.10.340.10">
    <property type="match status" value="1"/>
</dbReference>
<reference evidence="15 16" key="1">
    <citation type="submission" date="2017-06" db="EMBL/GenBank/DDBJ databases">
        <authorList>
            <person name="Kim H.J."/>
            <person name="Triplett B.A."/>
        </authorList>
    </citation>
    <scope>NUCLEOTIDE SEQUENCE [LARGE SCALE GENOMIC DNA]</scope>
    <source>
        <strain evidence="15 16">DSM 43151</strain>
    </source>
</reference>
<dbReference type="SUPFAM" id="SSF55874">
    <property type="entry name" value="ATPase domain of HSP90 chaperone/DNA topoisomerase II/histidine kinase"/>
    <property type="match status" value="1"/>
</dbReference>
<dbReference type="InterPro" id="IPR003660">
    <property type="entry name" value="HAMP_dom"/>
</dbReference>
<dbReference type="InterPro" id="IPR005467">
    <property type="entry name" value="His_kinase_dom"/>
</dbReference>
<dbReference type="GO" id="GO:0000155">
    <property type="term" value="F:phosphorelay sensor kinase activity"/>
    <property type="evidence" value="ECO:0007669"/>
    <property type="project" value="InterPro"/>
</dbReference>
<evidence type="ECO:0000256" key="6">
    <source>
        <dbReference type="ARBA" id="ARBA00022679"/>
    </source>
</evidence>
<dbReference type="CDD" id="cd00082">
    <property type="entry name" value="HisKA"/>
    <property type="match status" value="1"/>
</dbReference>
<dbReference type="InterPro" id="IPR004358">
    <property type="entry name" value="Sig_transdc_His_kin-like_C"/>
</dbReference>
<keyword evidence="6" id="KW-0808">Transferase</keyword>
<dbReference type="InterPro" id="IPR036097">
    <property type="entry name" value="HisK_dim/P_sf"/>
</dbReference>
<keyword evidence="11 12" id="KW-0472">Membrane</keyword>
<dbReference type="EC" id="2.7.13.3" evidence="4"/>
<dbReference type="InterPro" id="IPR003661">
    <property type="entry name" value="HisK_dim/P_dom"/>
</dbReference>
<evidence type="ECO:0000259" key="14">
    <source>
        <dbReference type="PROSITE" id="PS50885"/>
    </source>
</evidence>
<dbReference type="SMART" id="SM00388">
    <property type="entry name" value="HisKA"/>
    <property type="match status" value="1"/>
</dbReference>
<dbReference type="SUPFAM" id="SSF158472">
    <property type="entry name" value="HAMP domain-like"/>
    <property type="match status" value="1"/>
</dbReference>
<evidence type="ECO:0000256" key="12">
    <source>
        <dbReference type="SAM" id="Phobius"/>
    </source>
</evidence>
<dbReference type="PROSITE" id="PS50885">
    <property type="entry name" value="HAMP"/>
    <property type="match status" value="1"/>
</dbReference>
<evidence type="ECO:0000256" key="4">
    <source>
        <dbReference type="ARBA" id="ARBA00012438"/>
    </source>
</evidence>
<dbReference type="InterPro" id="IPR036890">
    <property type="entry name" value="HATPase_C_sf"/>
</dbReference>
<evidence type="ECO:0000313" key="15">
    <source>
        <dbReference type="EMBL" id="SNS54438.1"/>
    </source>
</evidence>
<dbReference type="Proteomes" id="UP000198415">
    <property type="component" value="Unassembled WGS sequence"/>
</dbReference>
<dbReference type="PROSITE" id="PS50109">
    <property type="entry name" value="HIS_KIN"/>
    <property type="match status" value="1"/>
</dbReference>
<dbReference type="AlphaFoldDB" id="A0A239FD58"/>
<feature type="transmembrane region" description="Helical" evidence="12">
    <location>
        <begin position="22"/>
        <end position="48"/>
    </location>
</feature>
<dbReference type="InterPro" id="IPR007891">
    <property type="entry name" value="CHASE3"/>
</dbReference>
<proteinExistence type="predicted"/>
<dbReference type="PANTHER" id="PTHR43711">
    <property type="entry name" value="TWO-COMPONENT HISTIDINE KINASE"/>
    <property type="match status" value="1"/>
</dbReference>
<dbReference type="Gene3D" id="3.30.565.10">
    <property type="entry name" value="Histidine kinase-like ATPase, C-terminal domain"/>
    <property type="match status" value="1"/>
</dbReference>
<dbReference type="OrthoDB" id="9757990at2"/>
<dbReference type="InterPro" id="IPR003594">
    <property type="entry name" value="HATPase_dom"/>
</dbReference>
<protein>
    <recommendedName>
        <fullName evidence="4">histidine kinase</fullName>
        <ecNumber evidence="4">2.7.13.3</ecNumber>
    </recommendedName>
</protein>
<dbReference type="GO" id="GO:0005886">
    <property type="term" value="C:plasma membrane"/>
    <property type="evidence" value="ECO:0007669"/>
    <property type="project" value="UniProtKB-SubCell"/>
</dbReference>
<dbReference type="Pfam" id="PF02518">
    <property type="entry name" value="HATPase_c"/>
    <property type="match status" value="1"/>
</dbReference>
<dbReference type="EMBL" id="FZNR01000018">
    <property type="protein sequence ID" value="SNS54438.1"/>
    <property type="molecule type" value="Genomic_DNA"/>
</dbReference>
<evidence type="ECO:0000256" key="5">
    <source>
        <dbReference type="ARBA" id="ARBA00022553"/>
    </source>
</evidence>
<feature type="transmembrane region" description="Helical" evidence="12">
    <location>
        <begin position="182"/>
        <end position="205"/>
    </location>
</feature>
<evidence type="ECO:0000256" key="10">
    <source>
        <dbReference type="ARBA" id="ARBA00023012"/>
    </source>
</evidence>
<dbReference type="Gene3D" id="3.30.450.40">
    <property type="match status" value="1"/>
</dbReference>
<keyword evidence="9 12" id="KW-1133">Transmembrane helix</keyword>
<dbReference type="Pfam" id="PF00672">
    <property type="entry name" value="HAMP"/>
    <property type="match status" value="1"/>
</dbReference>
<name>A0A239FD58_9ACTN</name>
<dbReference type="Gene3D" id="1.10.287.130">
    <property type="match status" value="1"/>
</dbReference>
<comment type="cofactor">
    <cofactor evidence="2">
        <name>a divalent metal cation</name>
        <dbReference type="ChEBI" id="CHEBI:60240"/>
    </cofactor>
</comment>
<dbReference type="PANTHER" id="PTHR43711:SF1">
    <property type="entry name" value="HISTIDINE KINASE 1"/>
    <property type="match status" value="1"/>
</dbReference>
<organism evidence="15 16">
    <name type="scientific">Actinoplanes regularis</name>
    <dbReference type="NCBI Taxonomy" id="52697"/>
    <lineage>
        <taxon>Bacteria</taxon>
        <taxon>Bacillati</taxon>
        <taxon>Actinomycetota</taxon>
        <taxon>Actinomycetes</taxon>
        <taxon>Micromonosporales</taxon>
        <taxon>Micromonosporaceae</taxon>
        <taxon>Actinoplanes</taxon>
    </lineage>
</organism>
<evidence type="ECO:0000256" key="8">
    <source>
        <dbReference type="ARBA" id="ARBA00022777"/>
    </source>
</evidence>
<keyword evidence="7 12" id="KW-0812">Transmembrane</keyword>
<keyword evidence="16" id="KW-1185">Reference proteome</keyword>
<accession>A0A239FD58</accession>
<dbReference type="SMART" id="SM00304">
    <property type="entry name" value="HAMP"/>
    <property type="match status" value="1"/>
</dbReference>
<evidence type="ECO:0000256" key="9">
    <source>
        <dbReference type="ARBA" id="ARBA00022989"/>
    </source>
</evidence>
<evidence type="ECO:0000256" key="11">
    <source>
        <dbReference type="ARBA" id="ARBA00023136"/>
    </source>
</evidence>
<dbReference type="RefSeq" id="WP_089297261.1">
    <property type="nucleotide sequence ID" value="NZ_BOMU01000078.1"/>
</dbReference>
<keyword evidence="8 15" id="KW-0418">Kinase</keyword>
<evidence type="ECO:0000256" key="2">
    <source>
        <dbReference type="ARBA" id="ARBA00001968"/>
    </source>
</evidence>
<dbReference type="SMART" id="SM00387">
    <property type="entry name" value="HATPase_c"/>
    <property type="match status" value="1"/>
</dbReference>
<comment type="catalytic activity">
    <reaction evidence="1">
        <text>ATP + protein L-histidine = ADP + protein N-phospho-L-histidine.</text>
        <dbReference type="EC" id="2.7.13.3"/>
    </reaction>
</comment>
<sequence length="672" mass="71546">MNLRARRPRKGSGTIGRLLGRAFGGLVGLVLLMGVVGLVAAVAASVAVSQPMRETLRAQAATAEVRSLIGNGQMGLNSYLLSGDETYRDSYESARRAYPAAMAQLRSVAVDQTRALVADLNAEAAQWWALADRQIAGMPGARPPAPARWARQAQLVRAQSATRALDQALSARIGRLNHRNDVLNTIALIVVAVTTVGAVLFGLWIGRSATRRITTPLAQVLETADRLRRGEHDARVPRAGAPAEIEAVAAAVNANADEADTERRMFDNFHEHSAAIRQHLSRGDALAAAARGLGDLLDADHVVIRLAPDQDRPAAAEVWSAEGAPGDTTALAEAPVDWARLRPGKAVIRDLEGASAGAGSVVEVTFGEGQEAVGRLTVVKRQGRDPWRPYEEHLVSMLAADLARALTQAKLFEQAHELVARSQEVDAAKTEFLYTVSHELRTPLTSVSGYLEVLVDQDAGPLNPTQERMLGVIEHNVGRLRLLIEDLLLVSRIEAGRFAVDEETLDLTAMLNAAYAAIQPAAQQAGVTMTCEIDESITMPGDQDHLNRAIRNVFSNAVKFTPSGGTVSVAAHVDGPCAVIVVRDTGIGIPADDLPKLFSRFFRAANATRRALPGTGLGLSIVSAVVQRHGGTVAVDSEEDAGTTVTIRLPLTAVAHNAGTPERQAGAHEYSQ</sequence>
<feature type="domain" description="HAMP" evidence="14">
    <location>
        <begin position="211"/>
        <end position="264"/>
    </location>
</feature>
<dbReference type="Pfam" id="PF05227">
    <property type="entry name" value="CHASE3"/>
    <property type="match status" value="1"/>
</dbReference>
<evidence type="ECO:0000259" key="13">
    <source>
        <dbReference type="PROSITE" id="PS50109"/>
    </source>
</evidence>
<dbReference type="FunFam" id="3.30.565.10:FF:000006">
    <property type="entry name" value="Sensor histidine kinase WalK"/>
    <property type="match status" value="1"/>
</dbReference>
<evidence type="ECO:0000256" key="3">
    <source>
        <dbReference type="ARBA" id="ARBA00004236"/>
    </source>
</evidence>
<dbReference type="CDD" id="cd00075">
    <property type="entry name" value="HATPase"/>
    <property type="match status" value="1"/>
</dbReference>
<dbReference type="Pfam" id="PF00512">
    <property type="entry name" value="HisKA"/>
    <property type="match status" value="1"/>
</dbReference>
<dbReference type="InterPro" id="IPR003018">
    <property type="entry name" value="GAF"/>
</dbReference>
<evidence type="ECO:0000313" key="16">
    <source>
        <dbReference type="Proteomes" id="UP000198415"/>
    </source>
</evidence>
<comment type="subcellular location">
    <subcellularLocation>
        <location evidence="3">Cell membrane</location>
    </subcellularLocation>
</comment>
<dbReference type="SUPFAM" id="SSF55781">
    <property type="entry name" value="GAF domain-like"/>
    <property type="match status" value="1"/>
</dbReference>
<dbReference type="PRINTS" id="PR00344">
    <property type="entry name" value="BCTRLSENSOR"/>
</dbReference>
<dbReference type="FunFam" id="1.10.287.130:FF:000001">
    <property type="entry name" value="Two-component sensor histidine kinase"/>
    <property type="match status" value="1"/>
</dbReference>